<dbReference type="Gene3D" id="3.40.50.720">
    <property type="entry name" value="NAD(P)-binding Rossmann-like Domain"/>
    <property type="match status" value="2"/>
</dbReference>
<protein>
    <recommendedName>
        <fullName evidence="1">NAD(P)-binding domain-containing protein</fullName>
    </recommendedName>
</protein>
<dbReference type="Proteomes" id="UP001465976">
    <property type="component" value="Unassembled WGS sequence"/>
</dbReference>
<dbReference type="InterPro" id="IPR016040">
    <property type="entry name" value="NAD(P)-bd_dom"/>
</dbReference>
<reference evidence="2 3" key="1">
    <citation type="submission" date="2024-02" db="EMBL/GenBank/DDBJ databases">
        <title>A draft genome for the cacao thread blight pathogen Marasmius crinis-equi.</title>
        <authorList>
            <person name="Cohen S.P."/>
            <person name="Baruah I.K."/>
            <person name="Amoako-Attah I."/>
            <person name="Bukari Y."/>
            <person name="Meinhardt L.W."/>
            <person name="Bailey B.A."/>
        </authorList>
    </citation>
    <scope>NUCLEOTIDE SEQUENCE [LARGE SCALE GENOMIC DNA]</scope>
    <source>
        <strain evidence="2 3">GH-76</strain>
    </source>
</reference>
<dbReference type="InterPro" id="IPR036291">
    <property type="entry name" value="NAD(P)-bd_dom_sf"/>
</dbReference>
<dbReference type="SUPFAM" id="SSF51735">
    <property type="entry name" value="NAD(P)-binding Rossmann-fold domains"/>
    <property type="match status" value="1"/>
</dbReference>
<dbReference type="Pfam" id="PF13460">
    <property type="entry name" value="NAD_binding_10"/>
    <property type="match status" value="1"/>
</dbReference>
<accession>A0ABR3F1H1</accession>
<dbReference type="PANTHER" id="PTHR48079:SF6">
    <property type="entry name" value="NAD(P)-BINDING DOMAIN-CONTAINING PROTEIN-RELATED"/>
    <property type="match status" value="1"/>
</dbReference>
<gene>
    <name evidence="2" type="ORF">V5O48_012993</name>
</gene>
<feature type="domain" description="NAD(P)-binding" evidence="1">
    <location>
        <begin position="20"/>
        <end position="95"/>
    </location>
</feature>
<name>A0ABR3F1H1_9AGAR</name>
<dbReference type="PANTHER" id="PTHR48079">
    <property type="entry name" value="PROTEIN YEEZ"/>
    <property type="match status" value="1"/>
</dbReference>
<evidence type="ECO:0000313" key="3">
    <source>
        <dbReference type="Proteomes" id="UP001465976"/>
    </source>
</evidence>
<proteinExistence type="predicted"/>
<evidence type="ECO:0000259" key="1">
    <source>
        <dbReference type="Pfam" id="PF13460"/>
    </source>
</evidence>
<comment type="caution">
    <text evidence="2">The sequence shown here is derived from an EMBL/GenBank/DDBJ whole genome shotgun (WGS) entry which is preliminary data.</text>
</comment>
<sequence>MSGHTIQASGATKLVVLVTGATGYIGGSVLSQLLTSPEMHHSRFELRAIVRNAEKAQRLNDMFGIKTIVGSHSDQVFISKQAEEADIVLAMSGIGVLADISDAGSTNNLIWDDEDVEQLEKIPVNAFHRPSELEVLAADQEGYIKAYIVSPSYVYGVPCHPLVEAGISNPMNTVHKIIVPSSIAQGSGIQIGNETIVWPNVHIDELAEPGAVVDLYMLLLRTVSTTDTAHGKEGIFFAASDEHKSYDLYKTLAQALFDLGQIDSPELVRYTREEAEAEYGSSFHVAVAESNVRCVCNRAKKLGWKPSKTTRDFLDAMKQIPAELLVKKASE</sequence>
<keyword evidence="3" id="KW-1185">Reference proteome</keyword>
<organism evidence="2 3">
    <name type="scientific">Marasmius crinis-equi</name>
    <dbReference type="NCBI Taxonomy" id="585013"/>
    <lineage>
        <taxon>Eukaryota</taxon>
        <taxon>Fungi</taxon>
        <taxon>Dikarya</taxon>
        <taxon>Basidiomycota</taxon>
        <taxon>Agaricomycotina</taxon>
        <taxon>Agaricomycetes</taxon>
        <taxon>Agaricomycetidae</taxon>
        <taxon>Agaricales</taxon>
        <taxon>Marasmiineae</taxon>
        <taxon>Marasmiaceae</taxon>
        <taxon>Marasmius</taxon>
    </lineage>
</organism>
<dbReference type="InterPro" id="IPR051783">
    <property type="entry name" value="NAD(P)-dependent_oxidoreduct"/>
</dbReference>
<evidence type="ECO:0000313" key="2">
    <source>
        <dbReference type="EMBL" id="KAL0568975.1"/>
    </source>
</evidence>
<dbReference type="EMBL" id="JBAHYK010001217">
    <property type="protein sequence ID" value="KAL0568975.1"/>
    <property type="molecule type" value="Genomic_DNA"/>
</dbReference>